<feature type="active site" evidence="2">
    <location>
        <position position="263"/>
    </location>
</feature>
<dbReference type="InterPro" id="IPR029510">
    <property type="entry name" value="Ald_DH_CS_GLU"/>
</dbReference>
<accession>A0ABX2EA10</accession>
<evidence type="ECO:0000256" key="3">
    <source>
        <dbReference type="RuleBase" id="RU003345"/>
    </source>
</evidence>
<reference evidence="5 6" key="1">
    <citation type="submission" date="2020-05" db="EMBL/GenBank/DDBJ databases">
        <title>Aquincola sp. isolate from soil.</title>
        <authorList>
            <person name="Han J."/>
            <person name="Kim D.-U."/>
        </authorList>
    </citation>
    <scope>NUCLEOTIDE SEQUENCE [LARGE SCALE GENOMIC DNA]</scope>
    <source>
        <strain evidence="5 6">S2</strain>
    </source>
</reference>
<evidence type="ECO:0000313" key="5">
    <source>
        <dbReference type="EMBL" id="NRF65889.1"/>
    </source>
</evidence>
<sequence length="492" mass="52061">MNIVDLHRHAEAARQLPAETLLIGGERLRHGSGAAFNHINPATGQVQHEMRLAGAADVDRAVKVARAAFTGWRLTKPSRRAEILTRLCDLVARDKDRLALLSSLENGMPSRQFTGRQLGIVQAWLRYYAGMADKLEGHVTAAWPAENLEYTLPEPLGVVAAIIPWNAPVISLAMKLPAALAAGNCVIVKPAEFTPFTSAHFAQLALEAGLPEGVLQVLPGAAEAGEALVRHPDVAKVSFTGGPLAARRVMAACAETLKPALFELGGKSANILFDDADLKQAIPYCAAFPMNNAGQGCQLPTRLLVHAPIYDAVVEGVRQTIAHLLVGDPLAEDTFMGPVVNEAAMGRILADIARAKDDRAGRLLCGGGRLEAPGWFVEPTVFADVDPASALAQTELFGPVLSIIRFEDEDEAVAIANGTPWGLAGYVQTRDLGRAHRVAARLVCGNVYINGAMNVHPAAPFGGVGLSGFGKEGGRAGIEEFVRHKGVAVALG</sequence>
<dbReference type="PANTHER" id="PTHR11699">
    <property type="entry name" value="ALDEHYDE DEHYDROGENASE-RELATED"/>
    <property type="match status" value="1"/>
</dbReference>
<comment type="caution">
    <text evidence="5">The sequence shown here is derived from an EMBL/GenBank/DDBJ whole genome shotgun (WGS) entry which is preliminary data.</text>
</comment>
<dbReference type="EMBL" id="JABRWJ010000001">
    <property type="protein sequence ID" value="NRF65889.1"/>
    <property type="molecule type" value="Genomic_DNA"/>
</dbReference>
<comment type="similarity">
    <text evidence="3">Belongs to the aldehyde dehydrogenase family.</text>
</comment>
<name>A0ABX2EA10_9BURK</name>
<dbReference type="InterPro" id="IPR016161">
    <property type="entry name" value="Ald_DH/histidinol_DH"/>
</dbReference>
<dbReference type="SUPFAM" id="SSF53720">
    <property type="entry name" value="ALDH-like"/>
    <property type="match status" value="1"/>
</dbReference>
<dbReference type="InterPro" id="IPR016162">
    <property type="entry name" value="Ald_DH_N"/>
</dbReference>
<dbReference type="PROSITE" id="PS00687">
    <property type="entry name" value="ALDEHYDE_DEHYDR_GLU"/>
    <property type="match status" value="1"/>
</dbReference>
<dbReference type="RefSeq" id="WP_173120335.1">
    <property type="nucleotide sequence ID" value="NZ_JABRWJ010000001.1"/>
</dbReference>
<proteinExistence type="inferred from homology"/>
<protein>
    <submittedName>
        <fullName evidence="5">Aldehyde dehydrogenase</fullName>
    </submittedName>
</protein>
<evidence type="ECO:0000259" key="4">
    <source>
        <dbReference type="Pfam" id="PF00171"/>
    </source>
</evidence>
<dbReference type="Gene3D" id="3.40.309.10">
    <property type="entry name" value="Aldehyde Dehydrogenase, Chain A, domain 2"/>
    <property type="match status" value="1"/>
</dbReference>
<dbReference type="Gene3D" id="3.40.605.10">
    <property type="entry name" value="Aldehyde Dehydrogenase, Chain A, domain 1"/>
    <property type="match status" value="1"/>
</dbReference>
<dbReference type="InterPro" id="IPR015590">
    <property type="entry name" value="Aldehyde_DH_dom"/>
</dbReference>
<gene>
    <name evidence="5" type="ORF">HLB44_02695</name>
</gene>
<dbReference type="InterPro" id="IPR016163">
    <property type="entry name" value="Ald_DH_C"/>
</dbReference>
<evidence type="ECO:0000313" key="6">
    <source>
        <dbReference type="Proteomes" id="UP000737171"/>
    </source>
</evidence>
<evidence type="ECO:0000256" key="1">
    <source>
        <dbReference type="ARBA" id="ARBA00023002"/>
    </source>
</evidence>
<feature type="domain" description="Aldehyde dehydrogenase" evidence="4">
    <location>
        <begin position="34"/>
        <end position="485"/>
    </location>
</feature>
<keyword evidence="6" id="KW-1185">Reference proteome</keyword>
<evidence type="ECO:0000256" key="2">
    <source>
        <dbReference type="PROSITE-ProRule" id="PRU10007"/>
    </source>
</evidence>
<dbReference type="Proteomes" id="UP000737171">
    <property type="component" value="Unassembled WGS sequence"/>
</dbReference>
<keyword evidence="1 3" id="KW-0560">Oxidoreductase</keyword>
<dbReference type="Pfam" id="PF00171">
    <property type="entry name" value="Aldedh"/>
    <property type="match status" value="1"/>
</dbReference>
<organism evidence="5 6">
    <name type="scientific">Pseudaquabacterium terrae</name>
    <dbReference type="NCBI Taxonomy" id="2732868"/>
    <lineage>
        <taxon>Bacteria</taxon>
        <taxon>Pseudomonadati</taxon>
        <taxon>Pseudomonadota</taxon>
        <taxon>Betaproteobacteria</taxon>
        <taxon>Burkholderiales</taxon>
        <taxon>Sphaerotilaceae</taxon>
        <taxon>Pseudaquabacterium</taxon>
    </lineage>
</organism>